<proteinExistence type="predicted"/>
<comment type="caution">
    <text evidence="2">The sequence shown here is derived from an EMBL/GenBank/DDBJ whole genome shotgun (WGS) entry which is preliminary data.</text>
</comment>
<evidence type="ECO:0000313" key="3">
    <source>
        <dbReference type="Proteomes" id="UP001204579"/>
    </source>
</evidence>
<dbReference type="InterPro" id="IPR008969">
    <property type="entry name" value="CarboxyPept-like_regulatory"/>
</dbReference>
<feature type="signal peptide" evidence="1">
    <location>
        <begin position="1"/>
        <end position="18"/>
    </location>
</feature>
<dbReference type="AlphaFoldDB" id="A0AAW5N6H0"/>
<sequence length="772" mass="88712">MKTLCTLVLMCICLESLAQNIQLKGTVGNGDKQPIEFANVVLQTTDSILVTGTTSNLKGHFELNGINAGTYRLLISSMGYRTQEIWLNDLSQSRDLGNIPLEEESFAIDNVTVTASTQRSEVDRKIVYPSARQQKASANGVDLLQQLMLPRIQVDPVNNTIKIPGDGEVQMRINGVKVTAQEIRALRPDEIVRVEYHDNPGLRYGNAEIVIDYIVRRPETGGSFGIDIMQSPHVGWGNYQASMKINHKKSEFSANFWGGPRNFYGVYRDNLEDFNLENGTELHRYEKGVPSHWKMMQQWLNVAYNLQDNNKYQLNISVNYSGNNSPIQRYHGQLINRTDETDYVDMTDETNSNRHTPSIDIYYQRNLKKDQVLIFDVVGTYNKEFSDRIYQESRDNVLLTDVQNKVYGKKYSLIGEGIYEKKLSNGMRWGAGIRHTHSFSNNDYINGHNYHTQMQQGSTYLYGELRGKAKKLDYMVGIGGTRSFYRQEGSVDLYQYYTFNPRLTLKYTFNDRSYLRLRSSISNEMPSLGNLSAIDQVVDSLQIQRGNPNLEAYLHYSNTLDGEWSSGIFYTYFSVAYNYKPHAIMDEKYVEGNKIIQTWDNQKSWQRIAPMIQLRVGPVADILQFSVSGGLNHFISRGNTYHHKYSNWWLDASVSASWKNFNFMYQIMTNQNWFSGETLKGGENAQIIMLNYKWKDLQIGAGMFNPFTNDYKTQQENWNRYASSRKTNYIQESAQMAFLTLSYNFSFGRHYKTGNKKISNQDSGSGIMQTGK</sequence>
<name>A0AAW5N6H0_9BACT</name>
<protein>
    <submittedName>
        <fullName evidence="2">Carboxypeptidase-like regulatory domain-containing protein</fullName>
    </submittedName>
</protein>
<organism evidence="2 3">
    <name type="scientific">Phocaeicola barnesiae</name>
    <dbReference type="NCBI Taxonomy" id="376804"/>
    <lineage>
        <taxon>Bacteria</taxon>
        <taxon>Pseudomonadati</taxon>
        <taxon>Bacteroidota</taxon>
        <taxon>Bacteroidia</taxon>
        <taxon>Bacteroidales</taxon>
        <taxon>Bacteroidaceae</taxon>
        <taxon>Phocaeicola</taxon>
    </lineage>
</organism>
<keyword evidence="2" id="KW-0121">Carboxypeptidase</keyword>
<feature type="chain" id="PRO_5043801013" evidence="1">
    <location>
        <begin position="19"/>
        <end position="772"/>
    </location>
</feature>
<reference evidence="2 3" key="1">
    <citation type="submission" date="2022-08" db="EMBL/GenBank/DDBJ databases">
        <authorList>
            <person name="Zeman M."/>
            <person name="Kubasova T."/>
        </authorList>
    </citation>
    <scope>NUCLEOTIDE SEQUENCE [LARGE SCALE GENOMIC DNA]</scope>
    <source>
        <strain evidence="2 3">ET62</strain>
    </source>
</reference>
<evidence type="ECO:0000313" key="2">
    <source>
        <dbReference type="EMBL" id="MCR8873515.1"/>
    </source>
</evidence>
<dbReference type="Proteomes" id="UP001204579">
    <property type="component" value="Unassembled WGS sequence"/>
</dbReference>
<dbReference type="SUPFAM" id="SSF56935">
    <property type="entry name" value="Porins"/>
    <property type="match status" value="1"/>
</dbReference>
<dbReference type="Gene3D" id="2.60.40.1120">
    <property type="entry name" value="Carboxypeptidase-like, regulatory domain"/>
    <property type="match status" value="1"/>
</dbReference>
<keyword evidence="2" id="KW-0645">Protease</keyword>
<dbReference type="SUPFAM" id="SSF49464">
    <property type="entry name" value="Carboxypeptidase regulatory domain-like"/>
    <property type="match status" value="1"/>
</dbReference>
<keyword evidence="3" id="KW-1185">Reference proteome</keyword>
<gene>
    <name evidence="2" type="ORF">NW209_05700</name>
</gene>
<accession>A0AAW5N6H0</accession>
<keyword evidence="1" id="KW-0732">Signal</keyword>
<dbReference type="GO" id="GO:0004180">
    <property type="term" value="F:carboxypeptidase activity"/>
    <property type="evidence" value="ECO:0007669"/>
    <property type="project" value="UniProtKB-KW"/>
</dbReference>
<dbReference type="EMBL" id="JANRHJ010000005">
    <property type="protein sequence ID" value="MCR8873515.1"/>
    <property type="molecule type" value="Genomic_DNA"/>
</dbReference>
<evidence type="ECO:0000256" key="1">
    <source>
        <dbReference type="SAM" id="SignalP"/>
    </source>
</evidence>
<keyword evidence="2" id="KW-0378">Hydrolase</keyword>
<dbReference type="RefSeq" id="WP_258335580.1">
    <property type="nucleotide sequence ID" value="NZ_JANRHJ010000005.1"/>
</dbReference>
<dbReference type="Pfam" id="PF13715">
    <property type="entry name" value="CarbopepD_reg_2"/>
    <property type="match status" value="1"/>
</dbReference>